<protein>
    <submittedName>
        <fullName evidence="1">Transposase, ISSmi2</fullName>
    </submittedName>
</protein>
<comment type="caution">
    <text evidence="1">The sequence shown here is derived from an EMBL/GenBank/DDBJ whole genome shotgun (WGS) entry which is preliminary data.</text>
</comment>
<name>A0AB33UC87_STRSU</name>
<sequence length="54" mass="6077">MSMNLTKLAKKLVQESINRKKNTGSSAEFHQNQPESICVFYLLASFCPASMILK</sequence>
<evidence type="ECO:0000313" key="2">
    <source>
        <dbReference type="Proteomes" id="UP000071601"/>
    </source>
</evidence>
<reference evidence="1 2" key="1">
    <citation type="submission" date="2016-02" db="EMBL/GenBank/DDBJ databases">
        <authorList>
            <consortium name="Pathogen Informatics"/>
        </authorList>
    </citation>
    <scope>NUCLEOTIDE SEQUENCE [LARGE SCALE GENOMIC DNA]</scope>
    <source>
        <strain evidence="1 2">SS985</strain>
    </source>
</reference>
<proteinExistence type="predicted"/>
<evidence type="ECO:0000313" key="1">
    <source>
        <dbReference type="EMBL" id="CYX68255.1"/>
    </source>
</evidence>
<accession>A0AB33UC87</accession>
<dbReference type="EMBL" id="FILR01000014">
    <property type="protein sequence ID" value="CYX68255.1"/>
    <property type="molecule type" value="Genomic_DNA"/>
</dbReference>
<organism evidence="1 2">
    <name type="scientific">Streptococcus suis</name>
    <dbReference type="NCBI Taxonomy" id="1307"/>
    <lineage>
        <taxon>Bacteria</taxon>
        <taxon>Bacillati</taxon>
        <taxon>Bacillota</taxon>
        <taxon>Bacilli</taxon>
        <taxon>Lactobacillales</taxon>
        <taxon>Streptococcaceae</taxon>
        <taxon>Streptococcus</taxon>
    </lineage>
</organism>
<dbReference type="Proteomes" id="UP000071601">
    <property type="component" value="Unassembled WGS sequence"/>
</dbReference>
<dbReference type="AlphaFoldDB" id="A0AB33UC87"/>
<gene>
    <name evidence="1" type="ORF">ERS132525_01486</name>
</gene>